<dbReference type="AlphaFoldDB" id="A0A6L8VDG4"/>
<gene>
    <name evidence="2" type="ORF">GS660_04500</name>
</gene>
<reference evidence="2 3" key="1">
    <citation type="submission" date="2020-01" db="EMBL/GenBank/DDBJ databases">
        <title>Frigidibacter albus SP32T (=CGMCC 1.13995T).</title>
        <authorList>
            <person name="Liao X."/>
        </authorList>
    </citation>
    <scope>NUCLEOTIDE SEQUENCE [LARGE SCALE GENOMIC DNA]</scope>
    <source>
        <strain evidence="2 3">SP32</strain>
    </source>
</reference>
<organism evidence="2 3">
    <name type="scientific">Frigidibacter albus</name>
    <dbReference type="NCBI Taxonomy" id="1465486"/>
    <lineage>
        <taxon>Bacteria</taxon>
        <taxon>Pseudomonadati</taxon>
        <taxon>Pseudomonadota</taxon>
        <taxon>Alphaproteobacteria</taxon>
        <taxon>Rhodobacterales</taxon>
        <taxon>Paracoccaceae</taxon>
        <taxon>Frigidibacter</taxon>
    </lineage>
</organism>
<protein>
    <submittedName>
        <fullName evidence="2">Glycosyltransferase</fullName>
    </submittedName>
</protein>
<dbReference type="Gene3D" id="3.40.50.2000">
    <property type="entry name" value="Glycogen Phosphorylase B"/>
    <property type="match status" value="2"/>
</dbReference>
<keyword evidence="2" id="KW-0808">Transferase</keyword>
<evidence type="ECO:0000259" key="1">
    <source>
        <dbReference type="Pfam" id="PF00534"/>
    </source>
</evidence>
<dbReference type="EMBL" id="WWNR01000002">
    <property type="protein sequence ID" value="MZQ88358.1"/>
    <property type="molecule type" value="Genomic_DNA"/>
</dbReference>
<dbReference type="PANTHER" id="PTHR12526:SF636">
    <property type="entry name" value="BLL3647 PROTEIN"/>
    <property type="match status" value="1"/>
</dbReference>
<keyword evidence="3" id="KW-1185">Reference proteome</keyword>
<evidence type="ECO:0000313" key="3">
    <source>
        <dbReference type="Proteomes" id="UP000477083"/>
    </source>
</evidence>
<accession>A0A6L8VDG4</accession>
<evidence type="ECO:0000313" key="2">
    <source>
        <dbReference type="EMBL" id="MZQ88358.1"/>
    </source>
</evidence>
<dbReference type="CDD" id="cd03801">
    <property type="entry name" value="GT4_PimA-like"/>
    <property type="match status" value="1"/>
</dbReference>
<dbReference type="GO" id="GO:0016757">
    <property type="term" value="F:glycosyltransferase activity"/>
    <property type="evidence" value="ECO:0007669"/>
    <property type="project" value="InterPro"/>
</dbReference>
<comment type="caution">
    <text evidence="2">The sequence shown here is derived from an EMBL/GenBank/DDBJ whole genome shotgun (WGS) entry which is preliminary data.</text>
</comment>
<dbReference type="OrthoDB" id="503550at2"/>
<dbReference type="Pfam" id="PF00534">
    <property type="entry name" value="Glycos_transf_1"/>
    <property type="match status" value="1"/>
</dbReference>
<dbReference type="SUPFAM" id="SSF53756">
    <property type="entry name" value="UDP-Glycosyltransferase/glycogen phosphorylase"/>
    <property type="match status" value="1"/>
</dbReference>
<dbReference type="Proteomes" id="UP000477083">
    <property type="component" value="Unassembled WGS sequence"/>
</dbReference>
<name>A0A6L8VDG4_9RHOB</name>
<dbReference type="PANTHER" id="PTHR12526">
    <property type="entry name" value="GLYCOSYLTRANSFERASE"/>
    <property type="match status" value="1"/>
</dbReference>
<feature type="domain" description="Glycosyl transferase family 1" evidence="1">
    <location>
        <begin position="192"/>
        <end position="353"/>
    </location>
</feature>
<sequence>MPPLVLLWDNFGPLHLDRIAAVARRLGDRHHVIGVELCGQSDTYDWDRSEGGDFERILVYPDAQLDRLSAWKILRGVLGAMRGRGRGTVFLCHWNEPGIALAALILRLRGHRVLTMSCTKFDDRPRNLFKEMCKRLFFVPYQGGLASGERSIAYLRQMMPRGSLAGEYNTVSLDRVRAEAGYGPFAEATVEEGVPHSARDFLCVARLVPKKNLPMLLDAYALYCAAEPEPRRLRLCGSGPDEAALRAQAQALGISGHVVFEGFVQSDAVAARLAGALALILPSIEEQFGNVVPEAQAFGLPVLLSTVAGARDKLLRNGVNGFLVEPDNPEGLAWFLTLLHRDEALWQRMRSAAFRLAPLGDAASFAEGVESLITAGSSARSIK</sequence>
<proteinExistence type="predicted"/>
<dbReference type="InterPro" id="IPR001296">
    <property type="entry name" value="Glyco_trans_1"/>
</dbReference>
<dbReference type="RefSeq" id="WP_161343820.1">
    <property type="nucleotide sequence ID" value="NZ_BMGW01000002.1"/>
</dbReference>